<dbReference type="InterPro" id="IPR013519">
    <property type="entry name" value="Int_alpha_beta-p"/>
</dbReference>
<dbReference type="SUPFAM" id="SSF69318">
    <property type="entry name" value="Integrin alpha N-terminal domain"/>
    <property type="match status" value="1"/>
</dbReference>
<proteinExistence type="predicted"/>
<evidence type="ECO:0000313" key="7">
    <source>
        <dbReference type="Proteomes" id="UP001321542"/>
    </source>
</evidence>
<keyword evidence="2" id="KW-0677">Repeat</keyword>
<evidence type="ECO:0000256" key="3">
    <source>
        <dbReference type="ARBA" id="ARBA00022801"/>
    </source>
</evidence>
<accession>A0ABM8HLP1</accession>
<sequence length="476" mass="46525">MRIRTATTAATLLAVVVAPLTLTAPLAHAADAAAPYDFNGDGYRDLAIGAPAATVGGKSKAGAVSVVYGGSTGPGTSKYKLLTQNTSGVPGGAEAGDAFGTALTSADLNTDGYADLVVGAPGEDTAIDTNDGTVVIVWGSASGLSGARTLTNDGSDDTDRYGQALTAGDFDGDGDQDVAVGGTGKFNLRLTDGPFAKTGDFAGGSGTALAYAPQPFDASYGVEYLSAGDIQNDGTDSLVIHGRAKGTDDALTAVGNGDYSYWLEYIPGGHVSSVADVNGDGNADVVVGNHRETSADASGALGGEVTVVYGQSVTDGVDDSTGKEVTYTQATSGVPGTAKSGDAFGTGVSLGDVNNDGYADLVVGAPGESSAAGAVTVLYGSASGLTTTGATVLSQSTSGVPGSSESGDRFGARVLLADTTKDARADLTVTAPGENSGDGAVWWLKSATASGAKSFGPSAVGVSTSGAPGFGAVLGG</sequence>
<dbReference type="InterPro" id="IPR000413">
    <property type="entry name" value="Integrin_alpha"/>
</dbReference>
<evidence type="ECO:0000256" key="2">
    <source>
        <dbReference type="ARBA" id="ARBA00022737"/>
    </source>
</evidence>
<evidence type="ECO:0000313" key="6">
    <source>
        <dbReference type="EMBL" id="BBC35182.1"/>
    </source>
</evidence>
<evidence type="ECO:0000256" key="4">
    <source>
        <dbReference type="ARBA" id="ARBA00023180"/>
    </source>
</evidence>
<reference evidence="6 7" key="1">
    <citation type="journal article" date="2010" name="ChemBioChem">
        <title>Cloning and characterization of the biosynthetic gene cluster of 16-membered macrolide antibiotic FD-891: involvement of a dual functional cytochrome P450 monooxygenase catalyzing epoxidation and hydroxylation.</title>
        <authorList>
            <person name="Kudo F."/>
            <person name="Motegi A."/>
            <person name="Mizoue K."/>
            <person name="Eguchi T."/>
        </authorList>
    </citation>
    <scope>NUCLEOTIDE SEQUENCE [LARGE SCALE GENOMIC DNA]</scope>
    <source>
        <strain evidence="6 7">A-8890</strain>
    </source>
</reference>
<dbReference type="PANTHER" id="PTHR23221">
    <property type="entry name" value="GLYCOSYLPHOSPHATIDYLINOSITOL PHOSPHOLIPASE D"/>
    <property type="match status" value="1"/>
</dbReference>
<gene>
    <name evidence="6" type="ORF">SGFS_064760</name>
</gene>
<keyword evidence="3" id="KW-0378">Hydrolase</keyword>
<keyword evidence="7" id="KW-1185">Reference proteome</keyword>
<keyword evidence="4" id="KW-0325">Glycoprotein</keyword>
<dbReference type="PRINTS" id="PR01185">
    <property type="entry name" value="INTEGRINA"/>
</dbReference>
<dbReference type="InterPro" id="IPR013517">
    <property type="entry name" value="FG-GAP"/>
</dbReference>
<keyword evidence="1 5" id="KW-0732">Signal</keyword>
<dbReference type="PROSITE" id="PS51470">
    <property type="entry name" value="FG_GAP"/>
    <property type="match status" value="2"/>
</dbReference>
<organism evidence="6 7">
    <name type="scientific">Streptomyces graminofaciens</name>
    <dbReference type="NCBI Taxonomy" id="68212"/>
    <lineage>
        <taxon>Bacteria</taxon>
        <taxon>Bacillati</taxon>
        <taxon>Actinomycetota</taxon>
        <taxon>Actinomycetes</taxon>
        <taxon>Kitasatosporales</taxon>
        <taxon>Streptomycetaceae</taxon>
        <taxon>Streptomyces</taxon>
    </lineage>
</organism>
<dbReference type="SMART" id="SM00191">
    <property type="entry name" value="Int_alpha"/>
    <property type="match status" value="6"/>
</dbReference>
<reference evidence="6 7" key="2">
    <citation type="journal article" date="2023" name="ChemBioChem">
        <title>Acyltransferase Domain Exchange between Two Independent Type I Polyketide Synthases in the Same Producer Strain of Macrolide Antibiotics.</title>
        <authorList>
            <person name="Kudo F."/>
            <person name="Kishikawa K."/>
            <person name="Tsuboi K."/>
            <person name="Kido T."/>
            <person name="Usui T."/>
            <person name="Hashimoto J."/>
            <person name="Shin-Ya K."/>
            <person name="Miyanaga A."/>
            <person name="Eguchi T."/>
        </authorList>
    </citation>
    <scope>NUCLEOTIDE SEQUENCE [LARGE SCALE GENOMIC DNA]</scope>
    <source>
        <strain evidence="6 7">A-8890</strain>
    </source>
</reference>
<dbReference type="InterPro" id="IPR028994">
    <property type="entry name" value="Integrin_alpha_N"/>
</dbReference>
<dbReference type="PANTHER" id="PTHR23221:SF7">
    <property type="entry name" value="PHOSPHATIDYLINOSITOL-GLYCAN-SPECIFIC PHOSPHOLIPASE D"/>
    <property type="match status" value="1"/>
</dbReference>
<evidence type="ECO:0008006" key="8">
    <source>
        <dbReference type="Google" id="ProtNLM"/>
    </source>
</evidence>
<dbReference type="Gene3D" id="2.130.10.130">
    <property type="entry name" value="Integrin alpha, N-terminal"/>
    <property type="match status" value="3"/>
</dbReference>
<evidence type="ECO:0000256" key="1">
    <source>
        <dbReference type="ARBA" id="ARBA00022729"/>
    </source>
</evidence>
<feature type="chain" id="PRO_5045591512" description="Integrin-like protein" evidence="5">
    <location>
        <begin position="30"/>
        <end position="476"/>
    </location>
</feature>
<dbReference type="RefSeq" id="WP_286255339.1">
    <property type="nucleotide sequence ID" value="NZ_AP018448.1"/>
</dbReference>
<dbReference type="EMBL" id="AP018448">
    <property type="protein sequence ID" value="BBC35182.1"/>
    <property type="molecule type" value="Genomic_DNA"/>
</dbReference>
<protein>
    <recommendedName>
        <fullName evidence="8">Integrin-like protein</fullName>
    </recommendedName>
</protein>
<feature type="signal peptide" evidence="5">
    <location>
        <begin position="1"/>
        <end position="29"/>
    </location>
</feature>
<name>A0ABM8HLP1_9ACTN</name>
<evidence type="ECO:0000256" key="5">
    <source>
        <dbReference type="SAM" id="SignalP"/>
    </source>
</evidence>
<dbReference type="Proteomes" id="UP001321542">
    <property type="component" value="Chromosome"/>
</dbReference>
<dbReference type="Pfam" id="PF01839">
    <property type="entry name" value="FG-GAP"/>
    <property type="match status" value="6"/>
</dbReference>